<dbReference type="RefSeq" id="WP_085787048.1">
    <property type="nucleotide sequence ID" value="NZ_CP019937.1"/>
</dbReference>
<gene>
    <name evidence="3" type="ORF">BVG79_02345</name>
</gene>
<dbReference type="InterPro" id="IPR036380">
    <property type="entry name" value="Isochorismatase-like_sf"/>
</dbReference>
<dbReference type="KEGG" id="kro:BVG79_02345"/>
<protein>
    <submittedName>
        <fullName evidence="3">Isochorismatase (2,3 dihydro-2,3 dihydroxybenzoatesynthase) (Superoxide-inducible protein 1)</fullName>
    </submittedName>
</protein>
<name>A0A1W6P2E3_9RHOB</name>
<dbReference type="OrthoDB" id="8477867at2"/>
<dbReference type="InterPro" id="IPR000868">
    <property type="entry name" value="Isochorismatase-like_dom"/>
</dbReference>
<dbReference type="PANTHER" id="PTHR43540">
    <property type="entry name" value="PEROXYUREIDOACRYLATE/UREIDOACRYLATE AMIDOHYDROLASE-RELATED"/>
    <property type="match status" value="1"/>
</dbReference>
<dbReference type="PANTHER" id="PTHR43540:SF6">
    <property type="entry name" value="ISOCHORISMATASE-LIKE DOMAIN-CONTAINING PROTEIN"/>
    <property type="match status" value="1"/>
</dbReference>
<sequence>MADPKKSAIILVDVARDFIEPGGTIADSGGPEYIARAKAIVPHLKALIEGARAKGATVLYSSDEHTDDDLELRKWPPHAMKGTKWAEIVDDLAVQPGDLNFPKTTYSGFQCTNMESVLRARGIDTLYITGLHTDCCCRHTSGDAFQRGFNLVWVTDCLDALTPAAHQAGLDYFRAYYATEGDTQFQTAQDVLDSWS</sequence>
<evidence type="ECO:0000313" key="4">
    <source>
        <dbReference type="Proteomes" id="UP000242447"/>
    </source>
</evidence>
<accession>A0A1W6P2E3</accession>
<dbReference type="InterPro" id="IPR050272">
    <property type="entry name" value="Isochorismatase-like_hydrls"/>
</dbReference>
<evidence type="ECO:0000313" key="3">
    <source>
        <dbReference type="EMBL" id="ARO15685.1"/>
    </source>
</evidence>
<dbReference type="Proteomes" id="UP000242447">
    <property type="component" value="Chromosome"/>
</dbReference>
<feature type="domain" description="Isochorismatase-like" evidence="2">
    <location>
        <begin position="7"/>
        <end position="179"/>
    </location>
</feature>
<evidence type="ECO:0000256" key="1">
    <source>
        <dbReference type="ARBA" id="ARBA00022801"/>
    </source>
</evidence>
<dbReference type="Gene3D" id="3.40.50.850">
    <property type="entry name" value="Isochorismatase-like"/>
    <property type="match status" value="1"/>
</dbReference>
<evidence type="ECO:0000259" key="2">
    <source>
        <dbReference type="Pfam" id="PF00857"/>
    </source>
</evidence>
<reference evidence="3 4" key="1">
    <citation type="submission" date="2017-02" db="EMBL/GenBank/DDBJ databases">
        <title>Ketogulonicigenium robustum SPU B003 Genome sequencing and assembly.</title>
        <authorList>
            <person name="Li Y."/>
            <person name="Liu L."/>
            <person name="Wang C."/>
            <person name="Zhang M."/>
            <person name="Zhang T."/>
            <person name="Zhang Y."/>
        </authorList>
    </citation>
    <scope>NUCLEOTIDE SEQUENCE [LARGE SCALE GENOMIC DNA]</scope>
    <source>
        <strain evidence="3 4">SPU_B003</strain>
    </source>
</reference>
<organism evidence="3 4">
    <name type="scientific">Ketogulonicigenium robustum</name>
    <dbReference type="NCBI Taxonomy" id="92947"/>
    <lineage>
        <taxon>Bacteria</taxon>
        <taxon>Pseudomonadati</taxon>
        <taxon>Pseudomonadota</taxon>
        <taxon>Alphaproteobacteria</taxon>
        <taxon>Rhodobacterales</taxon>
        <taxon>Roseobacteraceae</taxon>
        <taxon>Ketogulonicigenium</taxon>
    </lineage>
</organism>
<dbReference type="AlphaFoldDB" id="A0A1W6P2E3"/>
<dbReference type="CDD" id="cd00431">
    <property type="entry name" value="cysteine_hydrolases"/>
    <property type="match status" value="1"/>
</dbReference>
<dbReference type="STRING" id="92947.BVG79_02345"/>
<dbReference type="SUPFAM" id="SSF52499">
    <property type="entry name" value="Isochorismatase-like hydrolases"/>
    <property type="match status" value="1"/>
</dbReference>
<dbReference type="Pfam" id="PF00857">
    <property type="entry name" value="Isochorismatase"/>
    <property type="match status" value="1"/>
</dbReference>
<keyword evidence="1" id="KW-0378">Hydrolase</keyword>
<proteinExistence type="predicted"/>
<keyword evidence="4" id="KW-1185">Reference proteome</keyword>
<dbReference type="GO" id="GO:0016787">
    <property type="term" value="F:hydrolase activity"/>
    <property type="evidence" value="ECO:0007669"/>
    <property type="project" value="UniProtKB-KW"/>
</dbReference>
<dbReference type="EMBL" id="CP019937">
    <property type="protein sequence ID" value="ARO15685.1"/>
    <property type="molecule type" value="Genomic_DNA"/>
</dbReference>